<evidence type="ECO:0000256" key="1">
    <source>
        <dbReference type="ARBA" id="ARBA00004651"/>
    </source>
</evidence>
<dbReference type="GO" id="GO:0015171">
    <property type="term" value="F:amino acid transmembrane transporter activity"/>
    <property type="evidence" value="ECO:0007669"/>
    <property type="project" value="TreeGrafter"/>
</dbReference>
<dbReference type="STRING" id="45074.Lsan_3668"/>
<dbReference type="Pfam" id="PF01810">
    <property type="entry name" value="LysE"/>
    <property type="match status" value="1"/>
</dbReference>
<feature type="transmembrane region" description="Helical" evidence="6">
    <location>
        <begin position="39"/>
        <end position="59"/>
    </location>
</feature>
<keyword evidence="3 6" id="KW-0812">Transmembrane</keyword>
<dbReference type="AlphaFoldDB" id="A0A0W0Y8U8"/>
<comment type="subcellular location">
    <subcellularLocation>
        <location evidence="1">Cell membrane</location>
        <topology evidence="1">Multi-pass membrane protein</topology>
    </subcellularLocation>
</comment>
<comment type="caution">
    <text evidence="7">The sequence shown here is derived from an EMBL/GenBank/DDBJ whole genome shotgun (WGS) entry which is preliminary data.</text>
</comment>
<keyword evidence="4 6" id="KW-1133">Transmembrane helix</keyword>
<sequence length="210" mass="23141">MFPDLSQLILFITSTVLLNLTPGADVLYISNKSLQGLKQGVIATLGISMGIFIYSFATAFGLSTLLKESPLIFNMVKIIGAIYLIYLAWQSFTQPSSSLISNQLHQTKGWKTFQNGVLTNLLNPKVGIFFLTFLPQFVDIEAGSVELQLLTLGILFVISGTIINLGYALLISRLNQFILCSQMTQKIINKLTGFIFCALAYKVLIAESNE</sequence>
<evidence type="ECO:0000313" key="8">
    <source>
        <dbReference type="Proteomes" id="UP000054703"/>
    </source>
</evidence>
<dbReference type="PIRSF" id="PIRSF006324">
    <property type="entry name" value="LeuE"/>
    <property type="match status" value="1"/>
</dbReference>
<dbReference type="GO" id="GO:0005886">
    <property type="term" value="C:plasma membrane"/>
    <property type="evidence" value="ECO:0007669"/>
    <property type="project" value="UniProtKB-SubCell"/>
</dbReference>
<dbReference type="InterPro" id="IPR001123">
    <property type="entry name" value="LeuE-type"/>
</dbReference>
<evidence type="ECO:0000256" key="2">
    <source>
        <dbReference type="ARBA" id="ARBA00022475"/>
    </source>
</evidence>
<gene>
    <name evidence="7" type="ORF">Lsan_3668</name>
</gene>
<keyword evidence="5 6" id="KW-0472">Membrane</keyword>
<dbReference type="PANTHER" id="PTHR30086:SF20">
    <property type="entry name" value="ARGININE EXPORTER PROTEIN ARGO-RELATED"/>
    <property type="match status" value="1"/>
</dbReference>
<evidence type="ECO:0000256" key="4">
    <source>
        <dbReference type="ARBA" id="ARBA00022989"/>
    </source>
</evidence>
<evidence type="ECO:0000256" key="6">
    <source>
        <dbReference type="SAM" id="Phobius"/>
    </source>
</evidence>
<proteinExistence type="predicted"/>
<keyword evidence="2" id="KW-1003">Cell membrane</keyword>
<protein>
    <submittedName>
        <fullName evidence="7">LysE type translocator</fullName>
    </submittedName>
</protein>
<name>A0A0W0Y8U8_9GAMM</name>
<dbReference type="PANTHER" id="PTHR30086">
    <property type="entry name" value="ARGININE EXPORTER PROTEIN ARGO"/>
    <property type="match status" value="1"/>
</dbReference>
<evidence type="ECO:0000256" key="5">
    <source>
        <dbReference type="ARBA" id="ARBA00023136"/>
    </source>
</evidence>
<dbReference type="OrthoDB" id="9804822at2"/>
<dbReference type="EMBL" id="LNYU01000091">
    <property type="protein sequence ID" value="KTD53258.1"/>
    <property type="molecule type" value="Genomic_DNA"/>
</dbReference>
<organism evidence="7 8">
    <name type="scientific">Legionella santicrucis</name>
    <dbReference type="NCBI Taxonomy" id="45074"/>
    <lineage>
        <taxon>Bacteria</taxon>
        <taxon>Pseudomonadati</taxon>
        <taxon>Pseudomonadota</taxon>
        <taxon>Gammaproteobacteria</taxon>
        <taxon>Legionellales</taxon>
        <taxon>Legionellaceae</taxon>
        <taxon>Legionella</taxon>
    </lineage>
</organism>
<dbReference type="Proteomes" id="UP000054703">
    <property type="component" value="Unassembled WGS sequence"/>
</dbReference>
<feature type="transmembrane region" description="Helical" evidence="6">
    <location>
        <begin position="71"/>
        <end position="89"/>
    </location>
</feature>
<evidence type="ECO:0000313" key="7">
    <source>
        <dbReference type="EMBL" id="KTD53258.1"/>
    </source>
</evidence>
<keyword evidence="8" id="KW-1185">Reference proteome</keyword>
<accession>A0A0W0Y8U8</accession>
<dbReference type="RefSeq" id="WP_058515573.1">
    <property type="nucleotide sequence ID" value="NZ_CAAAIH010000001.1"/>
</dbReference>
<feature type="transmembrane region" description="Helical" evidence="6">
    <location>
        <begin position="147"/>
        <end position="167"/>
    </location>
</feature>
<dbReference type="PATRIC" id="fig|45074.5.peg.3942"/>
<evidence type="ECO:0000256" key="3">
    <source>
        <dbReference type="ARBA" id="ARBA00022692"/>
    </source>
</evidence>
<feature type="transmembrane region" description="Helical" evidence="6">
    <location>
        <begin position="187"/>
        <end position="205"/>
    </location>
</feature>
<reference evidence="7 8" key="1">
    <citation type="submission" date="2015-11" db="EMBL/GenBank/DDBJ databases">
        <title>Genomic analysis of 38 Legionella species identifies large and diverse effector repertoires.</title>
        <authorList>
            <person name="Burstein D."/>
            <person name="Amaro F."/>
            <person name="Zusman T."/>
            <person name="Lifshitz Z."/>
            <person name="Cohen O."/>
            <person name="Gilbert J.A."/>
            <person name="Pupko T."/>
            <person name="Shuman H.A."/>
            <person name="Segal G."/>
        </authorList>
    </citation>
    <scope>NUCLEOTIDE SEQUENCE [LARGE SCALE GENOMIC DNA]</scope>
    <source>
        <strain evidence="7 8">SC-63-C7</strain>
    </source>
</reference>